<proteinExistence type="predicted"/>
<keyword evidence="1" id="KW-0472">Membrane</keyword>
<keyword evidence="1" id="KW-0812">Transmembrane</keyword>
<evidence type="ECO:0000256" key="1">
    <source>
        <dbReference type="SAM" id="Phobius"/>
    </source>
</evidence>
<evidence type="ECO:0000313" key="3">
    <source>
        <dbReference type="Proteomes" id="UP000528286"/>
    </source>
</evidence>
<gene>
    <name evidence="2" type="ORF">GGR23_002370</name>
</gene>
<protein>
    <submittedName>
        <fullName evidence="2">Uncharacterized protein</fullName>
    </submittedName>
</protein>
<dbReference type="EMBL" id="JACIEZ010000004">
    <property type="protein sequence ID" value="MBB4065169.1"/>
    <property type="molecule type" value="Genomic_DNA"/>
</dbReference>
<evidence type="ECO:0000313" key="2">
    <source>
        <dbReference type="EMBL" id="MBB4065169.1"/>
    </source>
</evidence>
<keyword evidence="1" id="KW-1133">Transmembrane helix</keyword>
<comment type="caution">
    <text evidence="2">The sequence shown here is derived from an EMBL/GenBank/DDBJ whole genome shotgun (WGS) entry which is preliminary data.</text>
</comment>
<feature type="transmembrane region" description="Helical" evidence="1">
    <location>
        <begin position="16"/>
        <end position="36"/>
    </location>
</feature>
<reference evidence="2 3" key="1">
    <citation type="submission" date="2020-08" db="EMBL/GenBank/DDBJ databases">
        <title>Genomic Encyclopedia of Type Strains, Phase IV (KMG-IV): sequencing the most valuable type-strain genomes for metagenomic binning, comparative biology and taxonomic classification.</title>
        <authorList>
            <person name="Goeker M."/>
        </authorList>
    </citation>
    <scope>NUCLEOTIDE SEQUENCE [LARGE SCALE GENOMIC DNA]</scope>
    <source>
        <strain evidence="2 3">DSM 29853</strain>
    </source>
</reference>
<accession>A0A7W6NL37</accession>
<dbReference type="Proteomes" id="UP000528286">
    <property type="component" value="Unassembled WGS sequence"/>
</dbReference>
<sequence length="37" mass="4068">MSYDWKGEQTARRHEIRVALSVAAAAIVLAALFPLVL</sequence>
<dbReference type="AlphaFoldDB" id="A0A7W6NL37"/>
<organism evidence="2 3">
    <name type="scientific">Gellertiella hungarica</name>
    <dbReference type="NCBI Taxonomy" id="1572859"/>
    <lineage>
        <taxon>Bacteria</taxon>
        <taxon>Pseudomonadati</taxon>
        <taxon>Pseudomonadota</taxon>
        <taxon>Alphaproteobacteria</taxon>
        <taxon>Hyphomicrobiales</taxon>
        <taxon>Rhizobiaceae</taxon>
        <taxon>Gellertiella</taxon>
    </lineage>
</organism>
<name>A0A7W6NL37_9HYPH</name>
<keyword evidence="3" id="KW-1185">Reference proteome</keyword>